<accession>A0A849BD66</accession>
<sequence length="91" mass="10330">MWSKNKSKPTTAERRHIERIKSMDCGCCGARGPCDAHEINQGQWYTAIPLCQDCHTGAFNGIHGQKRMWKVLKKDEISVLNDTIRLLMEAA</sequence>
<reference evidence="1 2" key="1">
    <citation type="submission" date="2020-05" db="EMBL/GenBank/DDBJ databases">
        <title>MicrobeNet Type strains.</title>
        <authorList>
            <person name="Nicholson A.C."/>
        </authorList>
    </citation>
    <scope>NUCLEOTIDE SEQUENCE [LARGE SCALE GENOMIC DNA]</scope>
    <source>
        <strain evidence="1 2">ATCC 700815</strain>
    </source>
</reference>
<protein>
    <recommendedName>
        <fullName evidence="3">HNH endonuclease</fullName>
    </recommendedName>
</protein>
<proteinExistence type="predicted"/>
<evidence type="ECO:0000313" key="2">
    <source>
        <dbReference type="Proteomes" id="UP000542973"/>
    </source>
</evidence>
<dbReference type="Gene3D" id="3.30.40.190">
    <property type="match status" value="1"/>
</dbReference>
<comment type="caution">
    <text evidence="1">The sequence shown here is derived from an EMBL/GenBank/DDBJ whole genome shotgun (WGS) entry which is preliminary data.</text>
</comment>
<organism evidence="1 2">
    <name type="scientific">Cupriavidus gilardii</name>
    <dbReference type="NCBI Taxonomy" id="82541"/>
    <lineage>
        <taxon>Bacteria</taxon>
        <taxon>Pseudomonadati</taxon>
        <taxon>Pseudomonadota</taxon>
        <taxon>Betaproteobacteria</taxon>
        <taxon>Burkholderiales</taxon>
        <taxon>Burkholderiaceae</taxon>
        <taxon>Cupriavidus</taxon>
    </lineage>
</organism>
<gene>
    <name evidence="1" type="ORF">HLB16_14420</name>
</gene>
<dbReference type="EMBL" id="JABEMD010000023">
    <property type="protein sequence ID" value="NNH12068.1"/>
    <property type="molecule type" value="Genomic_DNA"/>
</dbReference>
<dbReference type="Proteomes" id="UP000542973">
    <property type="component" value="Unassembled WGS sequence"/>
</dbReference>
<name>A0A849BD66_9BURK</name>
<evidence type="ECO:0000313" key="1">
    <source>
        <dbReference type="EMBL" id="NNH12068.1"/>
    </source>
</evidence>
<evidence type="ECO:0008006" key="3">
    <source>
        <dbReference type="Google" id="ProtNLM"/>
    </source>
</evidence>
<dbReference type="RefSeq" id="WP_151022373.1">
    <property type="nucleotide sequence ID" value="NZ_BAAAEB010000068.1"/>
</dbReference>
<dbReference type="AlphaFoldDB" id="A0A849BD66"/>